<comment type="subcellular location">
    <subcellularLocation>
        <location evidence="2">Cell membrane</location>
        <topology evidence="2">Multi-pass membrane protein</topology>
    </subcellularLocation>
</comment>
<accession>A0A2M7X6P8</accession>
<evidence type="ECO:0000256" key="12">
    <source>
        <dbReference type="ARBA" id="ARBA00023012"/>
    </source>
</evidence>
<feature type="domain" description="HAMP" evidence="16">
    <location>
        <begin position="312"/>
        <end position="364"/>
    </location>
</feature>
<dbReference type="PANTHER" id="PTHR45528:SF1">
    <property type="entry name" value="SENSOR HISTIDINE KINASE CPXA"/>
    <property type="match status" value="1"/>
</dbReference>
<dbReference type="Pfam" id="PF00672">
    <property type="entry name" value="HAMP"/>
    <property type="match status" value="1"/>
</dbReference>
<keyword evidence="10" id="KW-0067">ATP-binding</keyword>
<dbReference type="Gene3D" id="3.30.450.20">
    <property type="entry name" value="PAS domain"/>
    <property type="match status" value="1"/>
</dbReference>
<evidence type="ECO:0000256" key="14">
    <source>
        <dbReference type="SAM" id="Coils"/>
    </source>
</evidence>
<evidence type="ECO:0000256" key="13">
    <source>
        <dbReference type="ARBA" id="ARBA00023136"/>
    </source>
</evidence>
<evidence type="ECO:0000256" key="11">
    <source>
        <dbReference type="ARBA" id="ARBA00022989"/>
    </source>
</evidence>
<keyword evidence="5" id="KW-0597">Phosphoprotein</keyword>
<reference evidence="18" key="1">
    <citation type="submission" date="2017-09" db="EMBL/GenBank/DDBJ databases">
        <title>Depth-based differentiation of microbial function through sediment-hosted aquifers and enrichment of novel symbionts in the deep terrestrial subsurface.</title>
        <authorList>
            <person name="Probst A.J."/>
            <person name="Ladd B."/>
            <person name="Jarett J.K."/>
            <person name="Geller-Mcgrath D.E."/>
            <person name="Sieber C.M.K."/>
            <person name="Emerson J.B."/>
            <person name="Anantharaman K."/>
            <person name="Thomas B.C."/>
            <person name="Malmstrom R."/>
            <person name="Stieglmeier M."/>
            <person name="Klingl A."/>
            <person name="Woyke T."/>
            <person name="Ryan C.M."/>
            <person name="Banfield J.F."/>
        </authorList>
    </citation>
    <scope>NUCLEOTIDE SEQUENCE [LARGE SCALE GENOMIC DNA]</scope>
</reference>
<evidence type="ECO:0000256" key="5">
    <source>
        <dbReference type="ARBA" id="ARBA00022553"/>
    </source>
</evidence>
<dbReference type="SUPFAM" id="SSF158472">
    <property type="entry name" value="HAMP domain-like"/>
    <property type="match status" value="1"/>
</dbReference>
<dbReference type="GO" id="GO:0005886">
    <property type="term" value="C:plasma membrane"/>
    <property type="evidence" value="ECO:0007669"/>
    <property type="project" value="UniProtKB-SubCell"/>
</dbReference>
<evidence type="ECO:0000256" key="8">
    <source>
        <dbReference type="ARBA" id="ARBA00022741"/>
    </source>
</evidence>
<dbReference type="InterPro" id="IPR050398">
    <property type="entry name" value="HssS/ArlS-like"/>
</dbReference>
<organism evidence="17 18">
    <name type="scientific">Candidatus Wolfebacteria bacterium CG_4_9_14_3_um_filter_37_9</name>
    <dbReference type="NCBI Taxonomy" id="1975065"/>
    <lineage>
        <taxon>Bacteria</taxon>
        <taxon>Candidatus Wolfeibacteriota</taxon>
    </lineage>
</organism>
<evidence type="ECO:0000256" key="3">
    <source>
        <dbReference type="ARBA" id="ARBA00012438"/>
    </source>
</evidence>
<dbReference type="InterPro" id="IPR003660">
    <property type="entry name" value="HAMP_dom"/>
</dbReference>
<evidence type="ECO:0000259" key="16">
    <source>
        <dbReference type="PROSITE" id="PS50885"/>
    </source>
</evidence>
<comment type="catalytic activity">
    <reaction evidence="1">
        <text>ATP + protein L-histidine = ADP + protein N-phospho-L-histidine.</text>
        <dbReference type="EC" id="2.7.13.3"/>
    </reaction>
</comment>
<keyword evidence="6" id="KW-0808">Transferase</keyword>
<keyword evidence="11 15" id="KW-1133">Transmembrane helix</keyword>
<dbReference type="Pfam" id="PF02743">
    <property type="entry name" value="dCache_1"/>
    <property type="match status" value="1"/>
</dbReference>
<protein>
    <recommendedName>
        <fullName evidence="3">histidine kinase</fullName>
        <ecNumber evidence="3">2.7.13.3</ecNumber>
    </recommendedName>
</protein>
<keyword evidence="8" id="KW-0547">Nucleotide-binding</keyword>
<keyword evidence="9" id="KW-0418">Kinase</keyword>
<dbReference type="CDD" id="cd06225">
    <property type="entry name" value="HAMP"/>
    <property type="match status" value="1"/>
</dbReference>
<evidence type="ECO:0000256" key="6">
    <source>
        <dbReference type="ARBA" id="ARBA00022679"/>
    </source>
</evidence>
<dbReference type="SUPFAM" id="SSF103190">
    <property type="entry name" value="Sensory domain-like"/>
    <property type="match status" value="1"/>
</dbReference>
<feature type="coiled-coil region" evidence="14">
    <location>
        <begin position="349"/>
        <end position="379"/>
    </location>
</feature>
<dbReference type="InterPro" id="IPR029151">
    <property type="entry name" value="Sensor-like_sf"/>
</dbReference>
<dbReference type="GO" id="GO:0000155">
    <property type="term" value="F:phosphorelay sensor kinase activity"/>
    <property type="evidence" value="ECO:0007669"/>
    <property type="project" value="TreeGrafter"/>
</dbReference>
<dbReference type="CDD" id="cd18773">
    <property type="entry name" value="PDC1_HK_sensor"/>
    <property type="match status" value="1"/>
</dbReference>
<dbReference type="EC" id="2.7.13.3" evidence="3"/>
<evidence type="ECO:0000256" key="9">
    <source>
        <dbReference type="ARBA" id="ARBA00022777"/>
    </source>
</evidence>
<dbReference type="SMART" id="SM00304">
    <property type="entry name" value="HAMP"/>
    <property type="match status" value="1"/>
</dbReference>
<evidence type="ECO:0000256" key="1">
    <source>
        <dbReference type="ARBA" id="ARBA00000085"/>
    </source>
</evidence>
<sequence>MKIFYKLTLIFIFIALLPSLSIGYLSFKKGESIISNDIKEHLVGEADSLLELIDRVIYNKQQDIISLSESSILKNEKSDLGEIKKELFKLKNKEPDYISLSFFNMDRIRLVDTKDLDIGVKHNMVPYWEDALLGKISAGRDIRIAEELNVPIIYFAAPIYNNSGKPIGVVTARYNPKKISELINSFKEQEEDKEELEIILINSENNIIASTDPYHEGKILEEKIFDLSSVQQAKEGKNGIIEEYYPPKKRNALISFVSEKGFFDFTGNGWTLITISNKEKALAPITNFRNQIFIFSVFILFISVITGLFYGKTISKSIEKLTDVAQKIAAGDIKQRAVIESKDEMGYLANVFNQMIEKIEKDQKDLKEAEEKLEIRVKERILELGTLKDNLEKIVTEKTEGLQKNVDELERFKSLAVGRELKMVELKKEVMELKEQLKEKNNI</sequence>
<keyword evidence="12" id="KW-0902">Two-component regulatory system</keyword>
<comment type="caution">
    <text evidence="17">The sequence shown here is derived from an EMBL/GenBank/DDBJ whole genome shotgun (WGS) entry which is preliminary data.</text>
</comment>
<evidence type="ECO:0000256" key="10">
    <source>
        <dbReference type="ARBA" id="ARBA00022840"/>
    </source>
</evidence>
<keyword evidence="7 15" id="KW-0812">Transmembrane</keyword>
<dbReference type="PANTHER" id="PTHR45528">
    <property type="entry name" value="SENSOR HISTIDINE KINASE CPXA"/>
    <property type="match status" value="1"/>
</dbReference>
<dbReference type="GO" id="GO:0005524">
    <property type="term" value="F:ATP binding"/>
    <property type="evidence" value="ECO:0007669"/>
    <property type="project" value="UniProtKB-KW"/>
</dbReference>
<evidence type="ECO:0000256" key="2">
    <source>
        <dbReference type="ARBA" id="ARBA00004651"/>
    </source>
</evidence>
<evidence type="ECO:0000256" key="15">
    <source>
        <dbReference type="SAM" id="Phobius"/>
    </source>
</evidence>
<feature type="coiled-coil region" evidence="14">
    <location>
        <begin position="179"/>
        <end position="206"/>
    </location>
</feature>
<dbReference type="PROSITE" id="PS50885">
    <property type="entry name" value="HAMP"/>
    <property type="match status" value="1"/>
</dbReference>
<evidence type="ECO:0000313" key="17">
    <source>
        <dbReference type="EMBL" id="PJA41671.1"/>
    </source>
</evidence>
<feature type="transmembrane region" description="Helical" evidence="15">
    <location>
        <begin position="292"/>
        <end position="311"/>
    </location>
</feature>
<proteinExistence type="predicted"/>
<gene>
    <name evidence="17" type="ORF">CO177_01085</name>
</gene>
<name>A0A2M7X6P8_9BACT</name>
<keyword evidence="13 15" id="KW-0472">Membrane</keyword>
<evidence type="ECO:0000313" key="18">
    <source>
        <dbReference type="Proteomes" id="UP000231634"/>
    </source>
</evidence>
<dbReference type="Gene3D" id="6.10.340.10">
    <property type="match status" value="1"/>
</dbReference>
<dbReference type="AlphaFoldDB" id="A0A2M7X6P8"/>
<keyword evidence="14" id="KW-0175">Coiled coil</keyword>
<dbReference type="Proteomes" id="UP000231634">
    <property type="component" value="Unassembled WGS sequence"/>
</dbReference>
<evidence type="ECO:0000256" key="7">
    <source>
        <dbReference type="ARBA" id="ARBA00022692"/>
    </source>
</evidence>
<feature type="coiled-coil region" evidence="14">
    <location>
        <begin position="416"/>
        <end position="443"/>
    </location>
</feature>
<keyword evidence="4" id="KW-1003">Cell membrane</keyword>
<dbReference type="InterPro" id="IPR033479">
    <property type="entry name" value="dCache_1"/>
</dbReference>
<dbReference type="EMBL" id="PFWX01000026">
    <property type="protein sequence ID" value="PJA41671.1"/>
    <property type="molecule type" value="Genomic_DNA"/>
</dbReference>
<evidence type="ECO:0000256" key="4">
    <source>
        <dbReference type="ARBA" id="ARBA00022475"/>
    </source>
</evidence>